<name>A0A2P2Q7U6_RHIMU</name>
<dbReference type="EMBL" id="GGEC01082568">
    <property type="protein sequence ID" value="MBX63052.1"/>
    <property type="molecule type" value="Transcribed_RNA"/>
</dbReference>
<organism evidence="1">
    <name type="scientific">Rhizophora mucronata</name>
    <name type="common">Asiatic mangrove</name>
    <dbReference type="NCBI Taxonomy" id="61149"/>
    <lineage>
        <taxon>Eukaryota</taxon>
        <taxon>Viridiplantae</taxon>
        <taxon>Streptophyta</taxon>
        <taxon>Embryophyta</taxon>
        <taxon>Tracheophyta</taxon>
        <taxon>Spermatophyta</taxon>
        <taxon>Magnoliopsida</taxon>
        <taxon>eudicotyledons</taxon>
        <taxon>Gunneridae</taxon>
        <taxon>Pentapetalae</taxon>
        <taxon>rosids</taxon>
        <taxon>fabids</taxon>
        <taxon>Malpighiales</taxon>
        <taxon>Rhizophoraceae</taxon>
        <taxon>Rhizophora</taxon>
    </lineage>
</organism>
<protein>
    <submittedName>
        <fullName evidence="1">Uncharacterized protein</fullName>
    </submittedName>
</protein>
<dbReference type="AlphaFoldDB" id="A0A2P2Q7U6"/>
<accession>A0A2P2Q7U6</accession>
<evidence type="ECO:0000313" key="1">
    <source>
        <dbReference type="EMBL" id="MBX63052.1"/>
    </source>
</evidence>
<proteinExistence type="predicted"/>
<sequence>MVHLHISDKVTLMSESIFVKITPMSTLDFQGSGRNYAMSLTN</sequence>
<reference evidence="1" key="1">
    <citation type="submission" date="2018-02" db="EMBL/GenBank/DDBJ databases">
        <title>Rhizophora mucronata_Transcriptome.</title>
        <authorList>
            <person name="Meera S.P."/>
            <person name="Sreeshan A."/>
            <person name="Augustine A."/>
        </authorList>
    </citation>
    <scope>NUCLEOTIDE SEQUENCE</scope>
    <source>
        <tissue evidence="1">Leaf</tissue>
    </source>
</reference>